<feature type="region of interest" description="Disordered" evidence="1">
    <location>
        <begin position="105"/>
        <end position="198"/>
    </location>
</feature>
<evidence type="ECO:0000313" key="4">
    <source>
        <dbReference type="Proteomes" id="UP000226431"/>
    </source>
</evidence>
<evidence type="ECO:0000313" key="3">
    <source>
        <dbReference type="EMBL" id="PHH71063.1"/>
    </source>
</evidence>
<dbReference type="STRING" id="2004952.A0A2C5YTV7"/>
<keyword evidence="2" id="KW-0732">Signal</keyword>
<dbReference type="OrthoDB" id="5597238at2759"/>
<dbReference type="EMBL" id="NJES01000554">
    <property type="protein sequence ID" value="PHH71063.1"/>
    <property type="molecule type" value="Genomic_DNA"/>
</dbReference>
<dbReference type="AlphaFoldDB" id="A0A2C5YTV7"/>
<proteinExistence type="predicted"/>
<evidence type="ECO:0000256" key="2">
    <source>
        <dbReference type="SAM" id="SignalP"/>
    </source>
</evidence>
<reference evidence="3 4" key="1">
    <citation type="submission" date="2017-06" db="EMBL/GenBank/DDBJ databases">
        <title>Ant-infecting Ophiocordyceps genomes reveal a high diversity of potential behavioral manipulation genes and a possible major role for enterotoxins.</title>
        <authorList>
            <person name="De Bekker C."/>
            <person name="Evans H.C."/>
            <person name="Brachmann A."/>
            <person name="Hughes D.P."/>
        </authorList>
    </citation>
    <scope>NUCLEOTIDE SEQUENCE [LARGE SCALE GENOMIC DNA]</scope>
    <source>
        <strain evidence="3 4">Map16</strain>
    </source>
</reference>
<comment type="caution">
    <text evidence="3">The sequence shown here is derived from an EMBL/GenBank/DDBJ whole genome shotgun (WGS) entry which is preliminary data.</text>
</comment>
<keyword evidence="4" id="KW-1185">Reference proteome</keyword>
<feature type="compositionally biased region" description="Low complexity" evidence="1">
    <location>
        <begin position="133"/>
        <end position="198"/>
    </location>
</feature>
<dbReference type="Proteomes" id="UP000226431">
    <property type="component" value="Unassembled WGS sequence"/>
</dbReference>
<organism evidence="3 4">
    <name type="scientific">Ophiocordyceps camponoti-rufipedis</name>
    <dbReference type="NCBI Taxonomy" id="2004952"/>
    <lineage>
        <taxon>Eukaryota</taxon>
        <taxon>Fungi</taxon>
        <taxon>Dikarya</taxon>
        <taxon>Ascomycota</taxon>
        <taxon>Pezizomycotina</taxon>
        <taxon>Sordariomycetes</taxon>
        <taxon>Hypocreomycetidae</taxon>
        <taxon>Hypocreales</taxon>
        <taxon>Ophiocordycipitaceae</taxon>
        <taxon>Ophiocordyceps</taxon>
    </lineage>
</organism>
<feature type="compositionally biased region" description="Polar residues" evidence="1">
    <location>
        <begin position="118"/>
        <end position="129"/>
    </location>
</feature>
<sequence length="224" mass="22484">MRFQSVIAGSVFALAVRAQSGTSTADMSMPPTSTMAMSPAQASEKACREQCSVNDLPCRARCEPVPAPNTDQVNATTECVAKCDQKNTDAYTMCREKCIADHYFKKGSGTPDPKHAVDSNSGDASSSNVVEKAASSSSSAAASSATDMSSGMMSTASGATTMATETSTMTDTDMSSSSSHSGSPTSSGSGSRAAASSSSSQGWAPAVTAAPAAALGLVAMALAL</sequence>
<name>A0A2C5YTV7_9HYPO</name>
<evidence type="ECO:0008006" key="5">
    <source>
        <dbReference type="Google" id="ProtNLM"/>
    </source>
</evidence>
<evidence type="ECO:0000256" key="1">
    <source>
        <dbReference type="SAM" id="MobiDB-lite"/>
    </source>
</evidence>
<protein>
    <recommendedName>
        <fullName evidence="5">Extracellular membrane protein CFEM domain-containing protein</fullName>
    </recommendedName>
</protein>
<gene>
    <name evidence="3" type="ORF">CDD80_5548</name>
</gene>
<feature type="signal peptide" evidence="2">
    <location>
        <begin position="1"/>
        <end position="18"/>
    </location>
</feature>
<feature type="chain" id="PRO_5012089837" description="Extracellular membrane protein CFEM domain-containing protein" evidence="2">
    <location>
        <begin position="19"/>
        <end position="224"/>
    </location>
</feature>
<accession>A0A2C5YTV7</accession>